<evidence type="ECO:0000256" key="2">
    <source>
        <dbReference type="ARBA" id="ARBA00022525"/>
    </source>
</evidence>
<feature type="region of interest" description="Disordered" evidence="4">
    <location>
        <begin position="10"/>
        <end position="37"/>
    </location>
</feature>
<feature type="domain" description="Cadherin-like" evidence="6">
    <location>
        <begin position="769"/>
        <end position="872"/>
    </location>
</feature>
<sequence length="1438" mass="149830">MKSLRQLLRRRLHSSSVERPQKRRATKHQHGGEMTRRLSTQTLEQRQLLAGDLQVAHNYWNGYDVNQDLQISPSDALSVINYLATSQANGEQVGGGTVEEFAGRKVDVNADGNVTPSDALSVINALARGEQLGELVEFLLSARDEDDNLLPTSNGVVQAPGVGIDNSFYLEVAYDDLRTFGDDKGAFTVFPDLGVSQGGILQPVLRETQQIIIGEEIRSTVSGSVTIGREGTTDTVDISIGDIQGGFSTALAGALVNTFGLTADDFEISEPTALKGENGQDLGFEIFYKADAFGNVDIADLTFTPNFDNTVPFTFREFAPFEADGVTPNSSAVRFNLDLRSRTLPNNQEFYNFINRGSFDEAVGFTDIGGGGGVFTDGVRAATGGTMPDVVDVFRIEVFLDTELSDSGPLIIDVNPGEGVDPLTLYGSNDVVTEDLILIDDDARVTISTGAVAINNPPTVSPVPLEITVSEDDSNSSPSLLTGASDVDGDTLSVSGFTFTGGDQTGVTLVGNTISITPSSYNSLMVNASEVVTATYNIIDGNGGSVGQTLSLTINGANDAPDAGADLTATNDEFDPQFDIDLLQNASDPDGDTLSISSITQVGSDDTSGVTPDQANNQITVNPAAYAYLEQGESVTVTYQFEVSDGNGGTDTATVAVTINGDTPNRAPVASGPVNLAVSEDDADTSLDLRTNVTDQDPEDTLSVDAATIVTTGDTSGITVNGNFLNITPSAYNSLAATDTEVVTYTYDVIDGEGGSVEQTATITIAGANDAPVVTAAVTSTVTEDDASTDVDLLDGASDPDNGDTVSVENGSLVRQSGDDSGISANGTSGLTIDPSAYNSLAAGESEVIIYDYNLTDGNGGTISQSATITITGVNDAPSVGQPLTLTVSEDDAAQSIDLLSGATDPDTNDTLIAESLSFSRDASAFTLVNDNTLTFDPNFFNGLGATEDAEVIVNYDVADGNGGTAAQTVTVTVTGVNDAPVVSGAIDETFSEDAGTQALSLLLGASDADTNDVLTVENVSVTGDDSGITRTGADLSINTAAYDSLEEGESVQIVFTYEVTDGTATVNQTATVTITGGADIPIPGPDISIELDENDPSQFVDLLQGSTDPNNDPLSVIEASIRSGDASGVTIDAANNRLVVDPSAYADLEDGETEVIIVDYRVSDDNGNSAPRVATVTIIGQTLVPSSISGQLFIDHLENRDAVRGGASPIYNGVKDDDEKALTGVTIRLIEVTSSGEMQIASVLTDMQGAYSFTGVLPGTYIVEYDIPDSVHHSGSTRGQVVISEAGGEAASGPALNATGLIGVQQRLDLLAKSYIDAGIIDTSNLPEGLAGGSVQLNADGSMQMLVAGEGFDPEFAELVLNEARDAALLTIIDSADGKVKSARLTLDQFVVTSDGKGVRFFGSVNDFDFVETSEDLVQEEFDDYRNAIDRAMASGF</sequence>
<name>A0A518I1S3_9BACT</name>
<dbReference type="NCBIfam" id="TIGR01965">
    <property type="entry name" value="VCBS_repeat"/>
    <property type="match status" value="4"/>
</dbReference>
<evidence type="ECO:0000313" key="7">
    <source>
        <dbReference type="EMBL" id="QDV46984.1"/>
    </source>
</evidence>
<keyword evidence="2" id="KW-0964">Secreted</keyword>
<dbReference type="Pfam" id="PF17963">
    <property type="entry name" value="Big_9"/>
    <property type="match status" value="1"/>
</dbReference>
<dbReference type="SUPFAM" id="SSF117074">
    <property type="entry name" value="Hypothetical protein PA1324"/>
    <property type="match status" value="1"/>
</dbReference>
<dbReference type="Pfam" id="PF00404">
    <property type="entry name" value="Dockerin_1"/>
    <property type="match status" value="1"/>
</dbReference>
<dbReference type="GO" id="GO:0004553">
    <property type="term" value="F:hydrolase activity, hydrolyzing O-glycosyl compounds"/>
    <property type="evidence" value="ECO:0007669"/>
    <property type="project" value="InterPro"/>
</dbReference>
<feature type="domain" description="Cadherin-like" evidence="6">
    <location>
        <begin position="874"/>
        <end position="975"/>
    </location>
</feature>
<keyword evidence="3" id="KW-0732">Signal</keyword>
<feature type="domain" description="Cadherin-like" evidence="6">
    <location>
        <begin position="558"/>
        <end position="660"/>
    </location>
</feature>
<dbReference type="NCBIfam" id="NF012211">
    <property type="entry name" value="tand_rpt_95"/>
    <property type="match status" value="2"/>
</dbReference>
<accession>A0A518I1S3</accession>
<dbReference type="InterPro" id="IPR010221">
    <property type="entry name" value="VCBS_dom"/>
</dbReference>
<gene>
    <name evidence="7" type="primary">sdrF</name>
    <name evidence="7" type="ORF">Enr13x_68930</name>
</gene>
<reference evidence="7 8" key="1">
    <citation type="submission" date="2019-03" db="EMBL/GenBank/DDBJ databases">
        <title>Deep-cultivation of Planctomycetes and their phenomic and genomic characterization uncovers novel biology.</title>
        <authorList>
            <person name="Wiegand S."/>
            <person name="Jogler M."/>
            <person name="Boedeker C."/>
            <person name="Pinto D."/>
            <person name="Vollmers J."/>
            <person name="Rivas-Marin E."/>
            <person name="Kohn T."/>
            <person name="Peeters S.H."/>
            <person name="Heuer A."/>
            <person name="Rast P."/>
            <person name="Oberbeckmann S."/>
            <person name="Bunk B."/>
            <person name="Jeske O."/>
            <person name="Meyerdierks A."/>
            <person name="Storesund J.E."/>
            <person name="Kallscheuer N."/>
            <person name="Luecker S."/>
            <person name="Lage O.M."/>
            <person name="Pohl T."/>
            <person name="Merkel B.J."/>
            <person name="Hornburger P."/>
            <person name="Mueller R.-W."/>
            <person name="Bruemmer F."/>
            <person name="Labrenz M."/>
            <person name="Spormann A.M."/>
            <person name="Op den Camp H."/>
            <person name="Overmann J."/>
            <person name="Amann R."/>
            <person name="Jetten M.S.M."/>
            <person name="Mascher T."/>
            <person name="Medema M.H."/>
            <person name="Devos D.P."/>
            <person name="Kaster A.-K."/>
            <person name="Ovreas L."/>
            <person name="Rohde M."/>
            <person name="Galperin M.Y."/>
            <person name="Jogler C."/>
        </authorList>
    </citation>
    <scope>NUCLEOTIDE SEQUENCE [LARGE SCALE GENOMIC DNA]</scope>
    <source>
        <strain evidence="7 8">Enr13</strain>
    </source>
</reference>
<feature type="domain" description="Cadherin-like" evidence="6">
    <location>
        <begin position="455"/>
        <end position="555"/>
    </location>
</feature>
<dbReference type="Proteomes" id="UP000319004">
    <property type="component" value="Chromosome"/>
</dbReference>
<organism evidence="7 8">
    <name type="scientific">Stieleria neptunia</name>
    <dbReference type="NCBI Taxonomy" id="2527979"/>
    <lineage>
        <taxon>Bacteria</taxon>
        <taxon>Pseudomonadati</taxon>
        <taxon>Planctomycetota</taxon>
        <taxon>Planctomycetia</taxon>
        <taxon>Pirellulales</taxon>
        <taxon>Pirellulaceae</taxon>
        <taxon>Stieleria</taxon>
    </lineage>
</organism>
<evidence type="ECO:0000256" key="4">
    <source>
        <dbReference type="SAM" id="MobiDB-lite"/>
    </source>
</evidence>
<evidence type="ECO:0000256" key="3">
    <source>
        <dbReference type="ARBA" id="ARBA00022729"/>
    </source>
</evidence>
<protein>
    <submittedName>
        <fullName evidence="7">Serine-aspartate repeat-containing protein F</fullName>
    </submittedName>
</protein>
<comment type="subcellular location">
    <subcellularLocation>
        <location evidence="1">Secreted</location>
    </subcellularLocation>
</comment>
<dbReference type="GO" id="GO:0000272">
    <property type="term" value="P:polysaccharide catabolic process"/>
    <property type="evidence" value="ECO:0007669"/>
    <property type="project" value="InterPro"/>
</dbReference>
<evidence type="ECO:0000256" key="1">
    <source>
        <dbReference type="ARBA" id="ARBA00004613"/>
    </source>
</evidence>
<dbReference type="EMBL" id="CP037423">
    <property type="protein sequence ID" value="QDV46984.1"/>
    <property type="molecule type" value="Genomic_DNA"/>
</dbReference>
<dbReference type="Gene3D" id="2.60.40.10">
    <property type="entry name" value="Immunoglobulins"/>
    <property type="match status" value="1"/>
</dbReference>
<dbReference type="Pfam" id="PF17210">
    <property type="entry name" value="SdrD_B"/>
    <property type="match status" value="1"/>
</dbReference>
<dbReference type="InterPro" id="IPR013783">
    <property type="entry name" value="Ig-like_fold"/>
</dbReference>
<evidence type="ECO:0000259" key="5">
    <source>
        <dbReference type="Pfam" id="PF17210"/>
    </source>
</evidence>
<dbReference type="RefSeq" id="WP_145391092.1">
    <property type="nucleotide sequence ID" value="NZ_CP037423.1"/>
</dbReference>
<dbReference type="InterPro" id="IPR033764">
    <property type="entry name" value="Sdr_B"/>
</dbReference>
<feature type="domain" description="SD-repeat containing protein B" evidence="5">
    <location>
        <begin position="1213"/>
        <end position="1281"/>
    </location>
</feature>
<dbReference type="GO" id="GO:0005576">
    <property type="term" value="C:extracellular region"/>
    <property type="evidence" value="ECO:0007669"/>
    <property type="project" value="UniProtKB-SubCell"/>
</dbReference>
<keyword evidence="8" id="KW-1185">Reference proteome</keyword>
<dbReference type="InterPro" id="IPR036439">
    <property type="entry name" value="Dockerin_dom_sf"/>
</dbReference>
<dbReference type="Gene3D" id="1.10.1330.10">
    <property type="entry name" value="Dockerin domain"/>
    <property type="match status" value="1"/>
</dbReference>
<dbReference type="KEGG" id="snep:Enr13x_68930"/>
<evidence type="ECO:0000313" key="8">
    <source>
        <dbReference type="Proteomes" id="UP000319004"/>
    </source>
</evidence>
<evidence type="ECO:0000259" key="6">
    <source>
        <dbReference type="Pfam" id="PF17892"/>
    </source>
</evidence>
<dbReference type="Pfam" id="PF17892">
    <property type="entry name" value="Cadherin_5"/>
    <property type="match status" value="4"/>
</dbReference>
<dbReference type="OrthoDB" id="220328at2"/>
<proteinExistence type="predicted"/>
<dbReference type="InterPro" id="IPR041690">
    <property type="entry name" value="Cadherin_5"/>
</dbReference>
<dbReference type="InterPro" id="IPR002105">
    <property type="entry name" value="Dockerin_1_rpt"/>
</dbReference>